<keyword evidence="1" id="KW-0732">Signal</keyword>
<reference evidence="2" key="1">
    <citation type="submission" date="2022-06" db="EMBL/GenBank/DDBJ databases">
        <authorList>
            <consortium name="SYNGENTA / RWTH Aachen University"/>
        </authorList>
    </citation>
    <scope>NUCLEOTIDE SEQUENCE</scope>
</reference>
<gene>
    <name evidence="2" type="ORF">PPACK8108_LOCUS21903</name>
</gene>
<dbReference type="AlphaFoldDB" id="A0AAV0BKN2"/>
<feature type="chain" id="PRO_5043415238" evidence="1">
    <location>
        <begin position="21"/>
        <end position="490"/>
    </location>
</feature>
<name>A0AAV0BKN2_PHAPC</name>
<evidence type="ECO:0000313" key="2">
    <source>
        <dbReference type="EMBL" id="CAH7687166.1"/>
    </source>
</evidence>
<sequence length="490" mass="57347">MGSGLMRKLLCAWYLQAILSCLQVRTSLVPEWLKGGASFSRGGRQLQEEVNKPLLAQTHFQDAKSFKQPENFSAILRKNLNSASRPTQEDLKMTETMKQITTIVERLKNENVQEMELLVKASSSKLHETLHPISESVEKDKSELDGILFRLLAEKPLGGEEIAISSARYALENELIDIKMTMDYLSKNVYNEKWFKEQLYQKSRSEIGYNPFFLSHDIKAYVLSHPDMSKHRAILNAIDPESWKRGIINFLVSYGDFYGEYYRLQSTWADITKTLKNVLKDLSEKKPINPEIWLKVFTGNSEGTTSMSRFFYHLLLYHGYKWGVTFERIQFDSNITELMKFFEEYLKIYQAIMKFYESIEIPGIHLVEGLTQFRSNFNTINLLRTSRSIDQLPKHFYTLEEFKSMFLNKFDKEFLSRYTMNIRAAYLQESEQLKIFQQFINDQKSVVIGSKYLESFKESRLIRDMDAEINSQFIKNIFNNYIEKLGKDSA</sequence>
<evidence type="ECO:0000256" key="1">
    <source>
        <dbReference type="SAM" id="SignalP"/>
    </source>
</evidence>
<feature type="signal peptide" evidence="1">
    <location>
        <begin position="1"/>
        <end position="20"/>
    </location>
</feature>
<dbReference type="EMBL" id="CALTRL010005838">
    <property type="protein sequence ID" value="CAH7687166.1"/>
    <property type="molecule type" value="Genomic_DNA"/>
</dbReference>
<accession>A0AAV0BKN2</accession>
<organism evidence="2 3">
    <name type="scientific">Phakopsora pachyrhizi</name>
    <name type="common">Asian soybean rust disease fungus</name>
    <dbReference type="NCBI Taxonomy" id="170000"/>
    <lineage>
        <taxon>Eukaryota</taxon>
        <taxon>Fungi</taxon>
        <taxon>Dikarya</taxon>
        <taxon>Basidiomycota</taxon>
        <taxon>Pucciniomycotina</taxon>
        <taxon>Pucciniomycetes</taxon>
        <taxon>Pucciniales</taxon>
        <taxon>Phakopsoraceae</taxon>
        <taxon>Phakopsora</taxon>
    </lineage>
</organism>
<proteinExistence type="predicted"/>
<dbReference type="PROSITE" id="PS51257">
    <property type="entry name" value="PROKAR_LIPOPROTEIN"/>
    <property type="match status" value="1"/>
</dbReference>
<keyword evidence="3" id="KW-1185">Reference proteome</keyword>
<dbReference type="Proteomes" id="UP001153365">
    <property type="component" value="Unassembled WGS sequence"/>
</dbReference>
<protein>
    <submittedName>
        <fullName evidence="2">Expressed protein</fullName>
    </submittedName>
</protein>
<evidence type="ECO:0000313" key="3">
    <source>
        <dbReference type="Proteomes" id="UP001153365"/>
    </source>
</evidence>
<comment type="caution">
    <text evidence="2">The sequence shown here is derived from an EMBL/GenBank/DDBJ whole genome shotgun (WGS) entry which is preliminary data.</text>
</comment>